<dbReference type="RefSeq" id="WP_386715462.1">
    <property type="nucleotide sequence ID" value="NZ_JBHRSZ010000002.1"/>
</dbReference>
<dbReference type="Gene3D" id="3.90.1170.50">
    <property type="entry name" value="Aldehyde oxidase/xanthine dehydrogenase, a/b hammerhead"/>
    <property type="match status" value="1"/>
</dbReference>
<dbReference type="SUPFAM" id="SSF56003">
    <property type="entry name" value="Molybdenum cofactor-binding domain"/>
    <property type="match status" value="2"/>
</dbReference>
<gene>
    <name evidence="4" type="ORF">ACFOEK_02100</name>
</gene>
<feature type="region of interest" description="Disordered" evidence="2">
    <location>
        <begin position="312"/>
        <end position="331"/>
    </location>
</feature>
<dbReference type="InterPro" id="IPR006311">
    <property type="entry name" value="TAT_signal"/>
</dbReference>
<dbReference type="InterPro" id="IPR037165">
    <property type="entry name" value="AldOxase/xan_DH_Mopterin-bd_sf"/>
</dbReference>
<dbReference type="EMBL" id="JBHRSZ010000002">
    <property type="protein sequence ID" value="MFC3149813.1"/>
    <property type="molecule type" value="Genomic_DNA"/>
</dbReference>
<evidence type="ECO:0000259" key="3">
    <source>
        <dbReference type="SMART" id="SM01008"/>
    </source>
</evidence>
<dbReference type="NCBIfam" id="TIGR01409">
    <property type="entry name" value="TAT_signal_seq"/>
    <property type="match status" value="1"/>
</dbReference>
<dbReference type="Pfam" id="PF20256">
    <property type="entry name" value="MoCoBD_2"/>
    <property type="match status" value="2"/>
</dbReference>
<dbReference type="InterPro" id="IPR012368">
    <property type="entry name" value="OxRdtase_Mopterin-bd_su_IorB"/>
</dbReference>
<dbReference type="InterPro" id="IPR008274">
    <property type="entry name" value="AldOxase/xan_DH_MoCoBD1"/>
</dbReference>
<keyword evidence="5" id="KW-1185">Reference proteome</keyword>
<dbReference type="InterPro" id="IPR000674">
    <property type="entry name" value="Ald_Oxase/Xan_DH_a/b"/>
</dbReference>
<proteinExistence type="predicted"/>
<dbReference type="InterPro" id="IPR046867">
    <property type="entry name" value="AldOxase/xan_DH_MoCoBD2"/>
</dbReference>
<keyword evidence="1" id="KW-0732">Signal</keyword>
<evidence type="ECO:0000313" key="4">
    <source>
        <dbReference type="EMBL" id="MFC3149813.1"/>
    </source>
</evidence>
<dbReference type="PROSITE" id="PS51318">
    <property type="entry name" value="TAT"/>
    <property type="match status" value="1"/>
</dbReference>
<dbReference type="Gene3D" id="3.30.365.10">
    <property type="entry name" value="Aldehyde oxidase/xanthine dehydrogenase, molybdopterin binding domain"/>
    <property type="match status" value="4"/>
</dbReference>
<evidence type="ECO:0000313" key="5">
    <source>
        <dbReference type="Proteomes" id="UP001595476"/>
    </source>
</evidence>
<organism evidence="4 5">
    <name type="scientific">Litoribrevibacter euphylliae</name>
    <dbReference type="NCBI Taxonomy" id="1834034"/>
    <lineage>
        <taxon>Bacteria</taxon>
        <taxon>Pseudomonadati</taxon>
        <taxon>Pseudomonadota</taxon>
        <taxon>Gammaproteobacteria</taxon>
        <taxon>Oceanospirillales</taxon>
        <taxon>Oceanospirillaceae</taxon>
        <taxon>Litoribrevibacter</taxon>
    </lineage>
</organism>
<dbReference type="InterPro" id="IPR019546">
    <property type="entry name" value="TAT_signal_bac_arc"/>
</dbReference>
<dbReference type="PIRSF" id="PIRSF036389">
    <property type="entry name" value="IOR_B"/>
    <property type="match status" value="1"/>
</dbReference>
<protein>
    <submittedName>
        <fullName evidence="4">Molybdopterin cofactor-binding domain-containing protein</fullName>
    </submittedName>
</protein>
<name>A0ABV7HBA1_9GAMM</name>
<accession>A0ABV7HBA1</accession>
<dbReference type="SMART" id="SM01008">
    <property type="entry name" value="Ald_Xan_dh_C"/>
    <property type="match status" value="1"/>
</dbReference>
<feature type="domain" description="Aldehyde oxidase/xanthine dehydrogenase a/b hammerhead" evidence="3">
    <location>
        <begin position="218"/>
        <end position="296"/>
    </location>
</feature>
<dbReference type="InterPro" id="IPR052516">
    <property type="entry name" value="N-heterocyclic_Hydroxylase"/>
</dbReference>
<evidence type="ECO:0000256" key="2">
    <source>
        <dbReference type="SAM" id="MobiDB-lite"/>
    </source>
</evidence>
<feature type="compositionally biased region" description="Basic and acidic residues" evidence="2">
    <location>
        <begin position="312"/>
        <end position="325"/>
    </location>
</feature>
<reference evidence="5" key="1">
    <citation type="journal article" date="2019" name="Int. J. Syst. Evol. Microbiol.">
        <title>The Global Catalogue of Microorganisms (GCM) 10K type strain sequencing project: providing services to taxonomists for standard genome sequencing and annotation.</title>
        <authorList>
            <consortium name="The Broad Institute Genomics Platform"/>
            <consortium name="The Broad Institute Genome Sequencing Center for Infectious Disease"/>
            <person name="Wu L."/>
            <person name="Ma J."/>
        </authorList>
    </citation>
    <scope>NUCLEOTIDE SEQUENCE [LARGE SCALE GENOMIC DNA]</scope>
    <source>
        <strain evidence="5">KCTC 52438</strain>
    </source>
</reference>
<evidence type="ECO:0000256" key="1">
    <source>
        <dbReference type="ARBA" id="ARBA00022729"/>
    </source>
</evidence>
<dbReference type="Pfam" id="PF02738">
    <property type="entry name" value="MoCoBD_1"/>
    <property type="match status" value="1"/>
</dbReference>
<sequence>MSDKSMNTSKKGLSRRDFMKVSALSGGGLLLAGYLSGCTNKLVQDPESGVLSWKADAWLKMFNDGQVEFTLDRVEMGQGTYTGITTLLAEEMDVDPESIRVVFAPAATEYRNPDYGLQLTGGSNSISSSWQPIRETGASVRYLMKKAAARIWKVDISQCDTNKGQVILTGSNKQIAYEKLLSLAVKESLPWDIPLKDPSQFKYIGKTSKRLDSPLKSTGQANFGIDTQVEGMAFASVARCPVIGGGVTSFDATKAKQQPGVKDVVQIESGIAVVADSYWRAKKAKELLDIVWDEGANANLSTEGVFRQYREAADQDEGDSRRDEGDFNALTQSGQGRSVVAEFEAPFLAHATMEPQNCVARVTEDRCDIWAPTQAPDVAQVAVAKVTDLSLDQVHIHTTFIGGGFGRRLTQDFVAEAAEISTKTGLPVKLVWTREEDTQHDIYRPASFHRLAAVLSDQGELTGWQHQIVCPKILSWYVWDAAPAQFPWAPKFMYNTLAETGLAGEGVLAPEDHSPFEGAESYPYQLPNIDIRYTHADAGVPVSYWRSVGHSQNAFIVESFMNELAHEAGQDPYQFRRNLLKNEPKALKVLDRVVELSGWKNTPSAGIHRGLAVHKSFGSWVAQVAEVKVQGSQYQVEKVYCVVDCGMVVNPEIVTEQMESGIIFALTAAKYGRIDIENGRIKQSNFHDYQILRMNETPEIEVDVISSADAPTGVGEPGVPPLAPALADALFSATGQRLRTLPLEIA</sequence>
<dbReference type="PANTHER" id="PTHR47495:SF2">
    <property type="entry name" value="ALDEHYDE DEHYDROGENASE"/>
    <property type="match status" value="1"/>
</dbReference>
<dbReference type="PANTHER" id="PTHR47495">
    <property type="entry name" value="ALDEHYDE DEHYDROGENASE"/>
    <property type="match status" value="1"/>
</dbReference>
<comment type="caution">
    <text evidence="4">The sequence shown here is derived from an EMBL/GenBank/DDBJ whole genome shotgun (WGS) entry which is preliminary data.</text>
</comment>
<dbReference type="Proteomes" id="UP001595476">
    <property type="component" value="Unassembled WGS sequence"/>
</dbReference>